<feature type="coiled-coil region" evidence="2">
    <location>
        <begin position="23"/>
        <end position="96"/>
    </location>
</feature>
<sequence length="181" mass="22488">MDRSIFRIKRTKTLHQDWKHKKSAELEKQRRDFLEEKRKLEEDRRNFEREKREFFTHCQLEKDSMKREKQLFETKWKILEEELSQLADEKKQMKKKRDFYRYVREQEVRDMLTVGTENVVRGELFFIGVESKSALKKRYKQLLKIYHPDNLCGDTETLQEINREYDRLLKQYELKQEQSDT</sequence>
<gene>
    <name evidence="3" type="ORF">DW856_10330</name>
</gene>
<keyword evidence="1" id="KW-0235">DNA replication</keyword>
<keyword evidence="2" id="KW-0175">Coiled coil</keyword>
<evidence type="ECO:0000313" key="4">
    <source>
        <dbReference type="Proteomes" id="UP000283513"/>
    </source>
</evidence>
<dbReference type="Proteomes" id="UP000283513">
    <property type="component" value="Unassembled WGS sequence"/>
</dbReference>
<dbReference type="GO" id="GO:0006260">
    <property type="term" value="P:DNA replication"/>
    <property type="evidence" value="ECO:0007669"/>
    <property type="project" value="UniProtKB-KW"/>
</dbReference>
<dbReference type="AlphaFoldDB" id="A0A3R6EKC9"/>
<evidence type="ECO:0000256" key="1">
    <source>
        <dbReference type="ARBA" id="ARBA00022705"/>
    </source>
</evidence>
<evidence type="ECO:0000256" key="2">
    <source>
        <dbReference type="SAM" id="Coils"/>
    </source>
</evidence>
<dbReference type="Gene3D" id="1.10.287.110">
    <property type="entry name" value="DnaJ domain"/>
    <property type="match status" value="1"/>
</dbReference>
<protein>
    <submittedName>
        <fullName evidence="3">Molecular chaperone DnaJ</fullName>
    </submittedName>
</protein>
<name>A0A3R6EKC9_9FIRM</name>
<proteinExistence type="predicted"/>
<reference evidence="3 4" key="1">
    <citation type="submission" date="2018-08" db="EMBL/GenBank/DDBJ databases">
        <title>A genome reference for cultivated species of the human gut microbiota.</title>
        <authorList>
            <person name="Zou Y."/>
            <person name="Xue W."/>
            <person name="Luo G."/>
        </authorList>
    </citation>
    <scope>NUCLEOTIDE SEQUENCE [LARGE SCALE GENOMIC DNA]</scope>
    <source>
        <strain evidence="3 4">AM37-1AC</strain>
    </source>
</reference>
<accession>A0A3R6EKC9</accession>
<dbReference type="EMBL" id="QSHO01000008">
    <property type="protein sequence ID" value="RHC16701.1"/>
    <property type="molecule type" value="Genomic_DNA"/>
</dbReference>
<dbReference type="InterPro" id="IPR036869">
    <property type="entry name" value="J_dom_sf"/>
</dbReference>
<dbReference type="RefSeq" id="WP_118597955.1">
    <property type="nucleotide sequence ID" value="NZ_JBBNID010000009.1"/>
</dbReference>
<organism evidence="3 4">
    <name type="scientific">Roseburia intestinalis</name>
    <dbReference type="NCBI Taxonomy" id="166486"/>
    <lineage>
        <taxon>Bacteria</taxon>
        <taxon>Bacillati</taxon>
        <taxon>Bacillota</taxon>
        <taxon>Clostridia</taxon>
        <taxon>Lachnospirales</taxon>
        <taxon>Lachnospiraceae</taxon>
        <taxon>Roseburia</taxon>
    </lineage>
</organism>
<comment type="caution">
    <text evidence="3">The sequence shown here is derived from an EMBL/GenBank/DDBJ whole genome shotgun (WGS) entry which is preliminary data.</text>
</comment>
<dbReference type="SUPFAM" id="SSF46565">
    <property type="entry name" value="Chaperone J-domain"/>
    <property type="match status" value="1"/>
</dbReference>
<evidence type="ECO:0000313" key="3">
    <source>
        <dbReference type="EMBL" id="RHC16701.1"/>
    </source>
</evidence>